<dbReference type="HAMAP" id="MF_00274">
    <property type="entry name" value="DNA_YbaB_EbfC"/>
    <property type="match status" value="1"/>
</dbReference>
<evidence type="ECO:0000256" key="2">
    <source>
        <dbReference type="SAM" id="Coils"/>
    </source>
</evidence>
<accession>A0A382CEB8</accession>
<evidence type="ECO:0000313" key="4">
    <source>
        <dbReference type="EMBL" id="SVB24425.1"/>
    </source>
</evidence>
<dbReference type="InterPro" id="IPR004401">
    <property type="entry name" value="YbaB/EbfC"/>
</dbReference>
<dbReference type="PIRSF" id="PIRSF004555">
    <property type="entry name" value="UCP004555"/>
    <property type="match status" value="1"/>
</dbReference>
<evidence type="ECO:0000256" key="3">
    <source>
        <dbReference type="SAM" id="MobiDB-lite"/>
    </source>
</evidence>
<dbReference type="GO" id="GO:0003677">
    <property type="term" value="F:DNA binding"/>
    <property type="evidence" value="ECO:0007669"/>
    <property type="project" value="UniProtKB-KW"/>
</dbReference>
<dbReference type="GO" id="GO:0005829">
    <property type="term" value="C:cytosol"/>
    <property type="evidence" value="ECO:0007669"/>
    <property type="project" value="TreeGrafter"/>
</dbReference>
<dbReference type="PANTHER" id="PTHR33449:SF1">
    <property type="entry name" value="NUCLEOID-ASSOCIATED PROTEIN YBAB"/>
    <property type="match status" value="1"/>
</dbReference>
<dbReference type="Pfam" id="PF02575">
    <property type="entry name" value="YbaB_DNA_bd"/>
    <property type="match status" value="1"/>
</dbReference>
<dbReference type="InterPro" id="IPR036894">
    <property type="entry name" value="YbaB-like_sf"/>
</dbReference>
<protein>
    <recommendedName>
        <fullName evidence="5">Nucleoid-associated protein</fullName>
    </recommendedName>
</protein>
<evidence type="ECO:0008006" key="5">
    <source>
        <dbReference type="Google" id="ProtNLM"/>
    </source>
</evidence>
<keyword evidence="1" id="KW-0238">DNA-binding</keyword>
<dbReference type="AlphaFoldDB" id="A0A382CEB8"/>
<sequence>MASIGKLMKQAAKMQRQMQEAQAQLAEQIVEASSGGGAVKVVASCDGSIKSIQIDPDAVDTEDISMLEDMVLGAVNQALDKGRETQSAEMGKLTGGMGGGMGLPGL</sequence>
<dbReference type="EMBL" id="UINC01034105">
    <property type="protein sequence ID" value="SVB24425.1"/>
    <property type="molecule type" value="Genomic_DNA"/>
</dbReference>
<dbReference type="SUPFAM" id="SSF82607">
    <property type="entry name" value="YbaB-like"/>
    <property type="match status" value="1"/>
</dbReference>
<dbReference type="NCBIfam" id="TIGR00103">
    <property type="entry name" value="DNA_YbaB_EbfC"/>
    <property type="match status" value="1"/>
</dbReference>
<dbReference type="Gene3D" id="3.30.1310.10">
    <property type="entry name" value="Nucleoid-associated protein YbaB-like domain"/>
    <property type="match status" value="1"/>
</dbReference>
<name>A0A382CEB8_9ZZZZ</name>
<dbReference type="PANTHER" id="PTHR33449">
    <property type="entry name" value="NUCLEOID-ASSOCIATED PROTEIN YBAB"/>
    <property type="match status" value="1"/>
</dbReference>
<proteinExistence type="inferred from homology"/>
<feature type="coiled-coil region" evidence="2">
    <location>
        <begin position="4"/>
        <end position="31"/>
    </location>
</feature>
<feature type="compositionally biased region" description="Gly residues" evidence="3">
    <location>
        <begin position="93"/>
        <end position="106"/>
    </location>
</feature>
<gene>
    <name evidence="4" type="ORF">METZ01_LOCUS177279</name>
</gene>
<organism evidence="4">
    <name type="scientific">marine metagenome</name>
    <dbReference type="NCBI Taxonomy" id="408172"/>
    <lineage>
        <taxon>unclassified sequences</taxon>
        <taxon>metagenomes</taxon>
        <taxon>ecological metagenomes</taxon>
    </lineage>
</organism>
<evidence type="ECO:0000256" key="1">
    <source>
        <dbReference type="ARBA" id="ARBA00023125"/>
    </source>
</evidence>
<feature type="region of interest" description="Disordered" evidence="3">
    <location>
        <begin position="82"/>
        <end position="106"/>
    </location>
</feature>
<keyword evidence="2" id="KW-0175">Coiled coil</keyword>
<reference evidence="4" key="1">
    <citation type="submission" date="2018-05" db="EMBL/GenBank/DDBJ databases">
        <authorList>
            <person name="Lanie J.A."/>
            <person name="Ng W.-L."/>
            <person name="Kazmierczak K.M."/>
            <person name="Andrzejewski T.M."/>
            <person name="Davidsen T.M."/>
            <person name="Wayne K.J."/>
            <person name="Tettelin H."/>
            <person name="Glass J.I."/>
            <person name="Rusch D."/>
            <person name="Podicherti R."/>
            <person name="Tsui H.-C.T."/>
            <person name="Winkler M.E."/>
        </authorList>
    </citation>
    <scope>NUCLEOTIDE SEQUENCE</scope>
</reference>